<evidence type="ECO:0000256" key="1">
    <source>
        <dbReference type="ARBA" id="ARBA00022722"/>
    </source>
</evidence>
<dbReference type="Gene3D" id="3.30.420.10">
    <property type="entry name" value="Ribonuclease H-like superfamily/Ribonuclease H"/>
    <property type="match status" value="1"/>
</dbReference>
<keyword evidence="6" id="KW-0229">DNA integration</keyword>
<keyword evidence="12" id="KW-1185">Reference proteome</keyword>
<dbReference type="GO" id="GO:0003964">
    <property type="term" value="F:RNA-directed DNA polymerase activity"/>
    <property type="evidence" value="ECO:0007669"/>
    <property type="project" value="UniProtKB-KW"/>
</dbReference>
<dbReference type="InterPro" id="IPR012337">
    <property type="entry name" value="RNaseH-like_sf"/>
</dbReference>
<dbReference type="OrthoDB" id="3257332at2759"/>
<reference evidence="11 12" key="1">
    <citation type="journal article" date="2019" name="Sci. Rep.">
        <title>Orb-weaving spider Araneus ventricosus genome elucidates the spidroin gene catalogue.</title>
        <authorList>
            <person name="Kono N."/>
            <person name="Nakamura H."/>
            <person name="Ohtoshi R."/>
            <person name="Moran D.A.P."/>
            <person name="Shinohara A."/>
            <person name="Yoshida Y."/>
            <person name="Fujiwara M."/>
            <person name="Mori M."/>
            <person name="Tomita M."/>
            <person name="Arakawa K."/>
        </authorList>
    </citation>
    <scope>NUCLEOTIDE SEQUENCE [LARGE SCALE GENOMIC DNA]</scope>
</reference>
<dbReference type="PANTHER" id="PTHR42648">
    <property type="entry name" value="TRANSPOSASE, PUTATIVE-RELATED"/>
    <property type="match status" value="1"/>
</dbReference>
<accession>A0A4Y2JVZ9</accession>
<evidence type="ECO:0000256" key="2">
    <source>
        <dbReference type="ARBA" id="ARBA00022723"/>
    </source>
</evidence>
<dbReference type="GO" id="GO:0046872">
    <property type="term" value="F:metal ion binding"/>
    <property type="evidence" value="ECO:0007669"/>
    <property type="project" value="UniProtKB-KW"/>
</dbReference>
<evidence type="ECO:0000256" key="5">
    <source>
        <dbReference type="ARBA" id="ARBA00022842"/>
    </source>
</evidence>
<dbReference type="GO" id="GO:0004519">
    <property type="term" value="F:endonuclease activity"/>
    <property type="evidence" value="ECO:0007669"/>
    <property type="project" value="UniProtKB-KW"/>
</dbReference>
<dbReference type="GO" id="GO:0016787">
    <property type="term" value="F:hydrolase activity"/>
    <property type="evidence" value="ECO:0007669"/>
    <property type="project" value="UniProtKB-KW"/>
</dbReference>
<evidence type="ECO:0000313" key="11">
    <source>
        <dbReference type="EMBL" id="GBM93482.1"/>
    </source>
</evidence>
<keyword evidence="3" id="KW-0255">Endonuclease</keyword>
<keyword evidence="5" id="KW-0460">Magnesium</keyword>
<keyword evidence="8" id="KW-0239">DNA-directed DNA polymerase</keyword>
<dbReference type="SUPFAM" id="SSF53098">
    <property type="entry name" value="Ribonuclease H-like"/>
    <property type="match status" value="1"/>
</dbReference>
<dbReference type="AlphaFoldDB" id="A0A4Y2JVZ9"/>
<keyword evidence="2" id="KW-0479">Metal-binding</keyword>
<dbReference type="InterPro" id="IPR036397">
    <property type="entry name" value="RNaseH_sf"/>
</dbReference>
<evidence type="ECO:0000313" key="12">
    <source>
        <dbReference type="Proteomes" id="UP000499080"/>
    </source>
</evidence>
<dbReference type="GO" id="GO:0003676">
    <property type="term" value="F:nucleic acid binding"/>
    <property type="evidence" value="ECO:0007669"/>
    <property type="project" value="InterPro"/>
</dbReference>
<dbReference type="Proteomes" id="UP000499080">
    <property type="component" value="Unassembled WGS sequence"/>
</dbReference>
<feature type="domain" description="Integrase catalytic" evidence="10">
    <location>
        <begin position="1"/>
        <end position="123"/>
    </location>
</feature>
<dbReference type="PANTHER" id="PTHR42648:SF11">
    <property type="entry name" value="TRANSPOSON TY4-P GAG-POL POLYPROTEIN"/>
    <property type="match status" value="1"/>
</dbReference>
<evidence type="ECO:0000256" key="7">
    <source>
        <dbReference type="ARBA" id="ARBA00022918"/>
    </source>
</evidence>
<evidence type="ECO:0000256" key="8">
    <source>
        <dbReference type="ARBA" id="ARBA00022932"/>
    </source>
</evidence>
<name>A0A4Y2JVZ9_ARAVE</name>
<keyword evidence="7" id="KW-0695">RNA-directed DNA polymerase</keyword>
<keyword evidence="8" id="KW-0548">Nucleotidyltransferase</keyword>
<sequence>MKHKTEIFSSFTKYKKRAERFRNSDIVNIRTDNGMELCYTEFNKFLEDQGIHAERANVYSPEQNGVSEPFNYTAMDAAKAMLKDSGLGNGFWVEALLCFTCVWNRVCHEHQKKTPFELFGGRKPSVKHFKIFVTTAYVGVLRQTRKTDSEVNYDISNHESSDEVKTEVETEITKEVEPESPIEIKTENFDEADNLRTPLNEVVWVREAAPRRDKYRTDIFYKVERFNSRLNSKKAVASYCKSNNIKYDPIFFNFSGKNTYSGIVKEGTEDSSETLRKVDNNNTEA</sequence>
<evidence type="ECO:0000256" key="3">
    <source>
        <dbReference type="ARBA" id="ARBA00022759"/>
    </source>
</evidence>
<gene>
    <name evidence="11" type="primary">GIP_258</name>
    <name evidence="11" type="ORF">AVEN_215365_1</name>
</gene>
<proteinExistence type="predicted"/>
<evidence type="ECO:0000256" key="9">
    <source>
        <dbReference type="ARBA" id="ARBA00023172"/>
    </source>
</evidence>
<dbReference type="PROSITE" id="PS50994">
    <property type="entry name" value="INTEGRASE"/>
    <property type="match status" value="1"/>
</dbReference>
<evidence type="ECO:0000256" key="6">
    <source>
        <dbReference type="ARBA" id="ARBA00022908"/>
    </source>
</evidence>
<keyword evidence="1" id="KW-0540">Nuclease</keyword>
<dbReference type="GO" id="GO:0003887">
    <property type="term" value="F:DNA-directed DNA polymerase activity"/>
    <property type="evidence" value="ECO:0007669"/>
    <property type="project" value="UniProtKB-KW"/>
</dbReference>
<evidence type="ECO:0000256" key="4">
    <source>
        <dbReference type="ARBA" id="ARBA00022801"/>
    </source>
</evidence>
<keyword evidence="8" id="KW-0808">Transferase</keyword>
<comment type="caution">
    <text evidence="11">The sequence shown here is derived from an EMBL/GenBank/DDBJ whole genome shotgun (WGS) entry which is preliminary data.</text>
</comment>
<keyword evidence="4" id="KW-0378">Hydrolase</keyword>
<dbReference type="EMBL" id="BGPR01003876">
    <property type="protein sequence ID" value="GBM93482.1"/>
    <property type="molecule type" value="Genomic_DNA"/>
</dbReference>
<organism evidence="11 12">
    <name type="scientific">Araneus ventricosus</name>
    <name type="common">Orbweaver spider</name>
    <name type="synonym">Epeira ventricosa</name>
    <dbReference type="NCBI Taxonomy" id="182803"/>
    <lineage>
        <taxon>Eukaryota</taxon>
        <taxon>Metazoa</taxon>
        <taxon>Ecdysozoa</taxon>
        <taxon>Arthropoda</taxon>
        <taxon>Chelicerata</taxon>
        <taxon>Arachnida</taxon>
        <taxon>Araneae</taxon>
        <taxon>Araneomorphae</taxon>
        <taxon>Entelegynae</taxon>
        <taxon>Araneoidea</taxon>
        <taxon>Araneidae</taxon>
        <taxon>Araneus</taxon>
    </lineage>
</organism>
<keyword evidence="9" id="KW-0233">DNA recombination</keyword>
<protein>
    <submittedName>
        <fullName evidence="11">Copia protein</fullName>
    </submittedName>
</protein>
<evidence type="ECO:0000259" key="10">
    <source>
        <dbReference type="PROSITE" id="PS50994"/>
    </source>
</evidence>
<dbReference type="GO" id="GO:0006310">
    <property type="term" value="P:DNA recombination"/>
    <property type="evidence" value="ECO:0007669"/>
    <property type="project" value="UniProtKB-KW"/>
</dbReference>
<dbReference type="InterPro" id="IPR039537">
    <property type="entry name" value="Retrotran_Ty1/copia-like"/>
</dbReference>
<dbReference type="GO" id="GO:0015074">
    <property type="term" value="P:DNA integration"/>
    <property type="evidence" value="ECO:0007669"/>
    <property type="project" value="UniProtKB-KW"/>
</dbReference>
<dbReference type="InterPro" id="IPR001584">
    <property type="entry name" value="Integrase_cat-core"/>
</dbReference>